<dbReference type="InterPro" id="IPR002328">
    <property type="entry name" value="ADH_Zn_CS"/>
</dbReference>
<dbReference type="OrthoDB" id="241504at2"/>
<gene>
    <name evidence="6" type="primary">neoA</name>
    <name evidence="6" type="ORF">NRB20_04060</name>
</gene>
<evidence type="ECO:0000256" key="4">
    <source>
        <dbReference type="ARBA" id="ARBA00023002"/>
    </source>
</evidence>
<dbReference type="Proteomes" id="UP000438448">
    <property type="component" value="Unassembled WGS sequence"/>
</dbReference>
<protein>
    <submittedName>
        <fullName evidence="6">2-deoxy-scyllo-inosamine dehydrogenase</fullName>
        <ecNumber evidence="6">1.1.1.329</ecNumber>
    </submittedName>
</protein>
<dbReference type="SMART" id="SM00829">
    <property type="entry name" value="PKS_ER"/>
    <property type="match status" value="1"/>
</dbReference>
<dbReference type="EMBL" id="WEGK01000001">
    <property type="protein sequence ID" value="MQY17343.1"/>
    <property type="molecule type" value="Genomic_DNA"/>
</dbReference>
<dbReference type="InterPro" id="IPR013154">
    <property type="entry name" value="ADH-like_N"/>
</dbReference>
<comment type="cofactor">
    <cofactor evidence="1">
        <name>Zn(2+)</name>
        <dbReference type="ChEBI" id="CHEBI:29105"/>
    </cofactor>
</comment>
<dbReference type="GO" id="GO:0008270">
    <property type="term" value="F:zinc ion binding"/>
    <property type="evidence" value="ECO:0007669"/>
    <property type="project" value="InterPro"/>
</dbReference>
<keyword evidence="3" id="KW-0862">Zinc</keyword>
<evidence type="ECO:0000256" key="2">
    <source>
        <dbReference type="ARBA" id="ARBA00022723"/>
    </source>
</evidence>
<dbReference type="PANTHER" id="PTHR43401:SF2">
    <property type="entry name" value="L-THREONINE 3-DEHYDROGENASE"/>
    <property type="match status" value="1"/>
</dbReference>
<evidence type="ECO:0000313" key="6">
    <source>
        <dbReference type="EMBL" id="MQY17343.1"/>
    </source>
</evidence>
<dbReference type="InterPro" id="IPR031640">
    <property type="entry name" value="Glu_dehyd_C"/>
</dbReference>
<dbReference type="Pfam" id="PF16912">
    <property type="entry name" value="Glu_dehyd_C"/>
    <property type="match status" value="1"/>
</dbReference>
<feature type="domain" description="Enoyl reductase (ER)" evidence="5">
    <location>
        <begin position="8"/>
        <end position="329"/>
    </location>
</feature>
<dbReference type="EC" id="1.1.1.329" evidence="6"/>
<proteinExistence type="predicted"/>
<sequence>MSRAVRVDAPEQVRVVPMSAQAPGPGEALVRVAWAGICGSDLEVVAGTRPAPYVRYPVVPGHEWSGTVTEVGDGVDADLVGKPVVGEGFRSCLHCDACRRGDTNLCANGYAETGFTHPGAWADYLTLPARLLHPLPADADLRAAAMLEPAAVAAAACLRAQVRTGERVAVIGAGTLGLLVTQLVAAVRPGELTVVDRRPECEALARRCGATHFSTEVDSSRRYDVAVEAAGGTGTARLATSLVRRGGRVVLTGIPAAQPDPISPSDLVLDQLTLHTVFGAPGRAWTHAVRAFAAGALDPAPLISHEFPLEQVDSALRTLRAGSAVKVLLHP</sequence>
<dbReference type="SUPFAM" id="SSF51735">
    <property type="entry name" value="NAD(P)-binding Rossmann-fold domains"/>
    <property type="match status" value="1"/>
</dbReference>
<keyword evidence="4 6" id="KW-0560">Oxidoreductase</keyword>
<organism evidence="6 7">
    <name type="scientific">Nocardia macrotermitis</name>
    <dbReference type="NCBI Taxonomy" id="2585198"/>
    <lineage>
        <taxon>Bacteria</taxon>
        <taxon>Bacillati</taxon>
        <taxon>Actinomycetota</taxon>
        <taxon>Actinomycetes</taxon>
        <taxon>Mycobacteriales</taxon>
        <taxon>Nocardiaceae</taxon>
        <taxon>Nocardia</taxon>
    </lineage>
</organism>
<evidence type="ECO:0000313" key="7">
    <source>
        <dbReference type="Proteomes" id="UP000438448"/>
    </source>
</evidence>
<dbReference type="InterPro" id="IPR036291">
    <property type="entry name" value="NAD(P)-bd_dom_sf"/>
</dbReference>
<dbReference type="InterPro" id="IPR020843">
    <property type="entry name" value="ER"/>
</dbReference>
<dbReference type="InterPro" id="IPR011032">
    <property type="entry name" value="GroES-like_sf"/>
</dbReference>
<evidence type="ECO:0000256" key="1">
    <source>
        <dbReference type="ARBA" id="ARBA00001947"/>
    </source>
</evidence>
<accession>A0A7K0CVE0</accession>
<dbReference type="PROSITE" id="PS00059">
    <property type="entry name" value="ADH_ZINC"/>
    <property type="match status" value="1"/>
</dbReference>
<name>A0A7K0CVE0_9NOCA</name>
<keyword evidence="7" id="KW-1185">Reference proteome</keyword>
<dbReference type="Gene3D" id="3.90.180.10">
    <property type="entry name" value="Medium-chain alcohol dehydrogenases, catalytic domain"/>
    <property type="match status" value="1"/>
</dbReference>
<keyword evidence="2" id="KW-0479">Metal-binding</keyword>
<dbReference type="AlphaFoldDB" id="A0A7K0CVE0"/>
<dbReference type="PANTHER" id="PTHR43401">
    <property type="entry name" value="L-THREONINE 3-DEHYDROGENASE"/>
    <property type="match status" value="1"/>
</dbReference>
<dbReference type="Pfam" id="PF08240">
    <property type="entry name" value="ADH_N"/>
    <property type="match status" value="1"/>
</dbReference>
<reference evidence="6 7" key="1">
    <citation type="submission" date="2019-10" db="EMBL/GenBank/DDBJ databases">
        <title>Nocardia macrotermitis sp. nov. and Nocardia aurantia sp. nov., isolated from the gut of fungus growing-termite Macrotermes natalensis.</title>
        <authorList>
            <person name="Benndorf R."/>
            <person name="Schwitalla J."/>
            <person name="Martin K."/>
            <person name="De Beer W."/>
            <person name="Kaster A.-K."/>
            <person name="Vollmers J."/>
            <person name="Poulsen M."/>
            <person name="Beemelmanns C."/>
        </authorList>
    </citation>
    <scope>NUCLEOTIDE SEQUENCE [LARGE SCALE GENOMIC DNA]</scope>
    <source>
        <strain evidence="6 7">RB20</strain>
    </source>
</reference>
<dbReference type="InterPro" id="IPR050129">
    <property type="entry name" value="Zn_alcohol_dh"/>
</dbReference>
<dbReference type="RefSeq" id="WP_153407416.1">
    <property type="nucleotide sequence ID" value="NZ_WEGK01000001.1"/>
</dbReference>
<comment type="caution">
    <text evidence="6">The sequence shown here is derived from an EMBL/GenBank/DDBJ whole genome shotgun (WGS) entry which is preliminary data.</text>
</comment>
<dbReference type="Gene3D" id="3.40.50.720">
    <property type="entry name" value="NAD(P)-binding Rossmann-like Domain"/>
    <property type="match status" value="1"/>
</dbReference>
<dbReference type="GO" id="GO:0016491">
    <property type="term" value="F:oxidoreductase activity"/>
    <property type="evidence" value="ECO:0007669"/>
    <property type="project" value="UniProtKB-KW"/>
</dbReference>
<dbReference type="SUPFAM" id="SSF50129">
    <property type="entry name" value="GroES-like"/>
    <property type="match status" value="1"/>
</dbReference>
<evidence type="ECO:0000259" key="5">
    <source>
        <dbReference type="SMART" id="SM00829"/>
    </source>
</evidence>
<evidence type="ECO:0000256" key="3">
    <source>
        <dbReference type="ARBA" id="ARBA00022833"/>
    </source>
</evidence>